<name>A0ABU5TJ99_9CYAN</name>
<dbReference type="Gene3D" id="3.90.550.10">
    <property type="entry name" value="Spore Coat Polysaccharide Biosynthesis Protein SpsA, Chain A"/>
    <property type="match status" value="1"/>
</dbReference>
<gene>
    <name evidence="1" type="ORF">VB774_11965</name>
</gene>
<sequence length="322" mass="37993">MAKLTTPVAFIIFNRPDLTQIVFNAIRQAQPKQLFVIADGGRFPEEHQKCQQARDIIQQVDWDCQVLTNYVDTNLGCRKRISSGINWVFEHVEEAIFLEDDCLPHPSFFKYCQGLLDYYREDKRIWCISGNNFQDGQWRGNGSYYFSNYNHCWGWASWWRAWQYYDHDLSNWQTVRDGQYLKSILDSELEIKYWCDIFERLDTLGQPNSWAYPWTFTCWQNSGLTVLPNVNLVSNIGCRSDGTHITWDSKFANIPVQDIGEIYHPSFLVRDRIADEYTFDHVFDGIAMKELALKNKTFRGKLTKKLRVLKSKLKSLIKYIKQ</sequence>
<accession>A0ABU5TJ99</accession>
<proteinExistence type="predicted"/>
<dbReference type="EMBL" id="JAYGIE010000073">
    <property type="protein sequence ID" value="MEA5478334.1"/>
    <property type="molecule type" value="Genomic_DNA"/>
</dbReference>
<dbReference type="Proteomes" id="UP001301388">
    <property type="component" value="Unassembled WGS sequence"/>
</dbReference>
<dbReference type="InterPro" id="IPR029044">
    <property type="entry name" value="Nucleotide-diphossugar_trans"/>
</dbReference>
<organism evidence="1 2">
    <name type="scientific">Pseudanabaena galeata UHCC 0370</name>
    <dbReference type="NCBI Taxonomy" id="3110310"/>
    <lineage>
        <taxon>Bacteria</taxon>
        <taxon>Bacillati</taxon>
        <taxon>Cyanobacteriota</taxon>
        <taxon>Cyanophyceae</taxon>
        <taxon>Pseudanabaenales</taxon>
        <taxon>Pseudanabaenaceae</taxon>
        <taxon>Pseudanabaena</taxon>
    </lineage>
</organism>
<dbReference type="SUPFAM" id="SSF53448">
    <property type="entry name" value="Nucleotide-diphospho-sugar transferases"/>
    <property type="match status" value="1"/>
</dbReference>
<evidence type="ECO:0000313" key="1">
    <source>
        <dbReference type="EMBL" id="MEA5478334.1"/>
    </source>
</evidence>
<keyword evidence="2" id="KW-1185">Reference proteome</keyword>
<protein>
    <submittedName>
        <fullName evidence="1">Glycosyltransferase family 2 protein</fullName>
    </submittedName>
</protein>
<evidence type="ECO:0000313" key="2">
    <source>
        <dbReference type="Proteomes" id="UP001301388"/>
    </source>
</evidence>
<comment type="caution">
    <text evidence="1">The sequence shown here is derived from an EMBL/GenBank/DDBJ whole genome shotgun (WGS) entry which is preliminary data.</text>
</comment>
<reference evidence="1 2" key="1">
    <citation type="submission" date="2023-12" db="EMBL/GenBank/DDBJ databases">
        <title>Baltic Sea Cyanobacteria.</title>
        <authorList>
            <person name="Delbaje E."/>
            <person name="Fewer D.P."/>
            <person name="Shishido T.K."/>
        </authorList>
    </citation>
    <scope>NUCLEOTIDE SEQUENCE [LARGE SCALE GENOMIC DNA]</scope>
    <source>
        <strain evidence="1 2">UHCC 0370</strain>
    </source>
</reference>
<dbReference type="RefSeq" id="WP_323261849.1">
    <property type="nucleotide sequence ID" value="NZ_JAYGIE010000073.1"/>
</dbReference>